<dbReference type="PRINTS" id="PR00385">
    <property type="entry name" value="P450"/>
</dbReference>
<keyword evidence="4 9" id="KW-0349">Heme</keyword>
<comment type="pathway">
    <text evidence="2">Secondary metabolite biosynthesis.</text>
</comment>
<evidence type="ECO:0000256" key="6">
    <source>
        <dbReference type="ARBA" id="ARBA00023002"/>
    </source>
</evidence>
<dbReference type="PANTHER" id="PTHR46300:SF5">
    <property type="entry name" value="CYTOCHROME P450"/>
    <property type="match status" value="1"/>
</dbReference>
<dbReference type="InterPro" id="IPR036396">
    <property type="entry name" value="Cyt_P450_sf"/>
</dbReference>
<dbReference type="InterPro" id="IPR002401">
    <property type="entry name" value="Cyt_P450_E_grp-I"/>
</dbReference>
<protein>
    <submittedName>
        <fullName evidence="10">Cytochrome P450</fullName>
    </submittedName>
</protein>
<dbReference type="GO" id="GO:0020037">
    <property type="term" value="F:heme binding"/>
    <property type="evidence" value="ECO:0007669"/>
    <property type="project" value="InterPro"/>
</dbReference>
<evidence type="ECO:0000256" key="7">
    <source>
        <dbReference type="ARBA" id="ARBA00023004"/>
    </source>
</evidence>
<evidence type="ECO:0000313" key="10">
    <source>
        <dbReference type="EMBL" id="THU90793.1"/>
    </source>
</evidence>
<evidence type="ECO:0000256" key="1">
    <source>
        <dbReference type="ARBA" id="ARBA00001971"/>
    </source>
</evidence>
<proteinExistence type="inferred from homology"/>
<organism evidence="10 11">
    <name type="scientific">Dendrothele bispora (strain CBS 962.96)</name>
    <dbReference type="NCBI Taxonomy" id="1314807"/>
    <lineage>
        <taxon>Eukaryota</taxon>
        <taxon>Fungi</taxon>
        <taxon>Dikarya</taxon>
        <taxon>Basidiomycota</taxon>
        <taxon>Agaricomycotina</taxon>
        <taxon>Agaricomycetes</taxon>
        <taxon>Agaricomycetidae</taxon>
        <taxon>Agaricales</taxon>
        <taxon>Agaricales incertae sedis</taxon>
        <taxon>Dendrothele</taxon>
    </lineage>
</organism>
<dbReference type="GO" id="GO:0004497">
    <property type="term" value="F:monooxygenase activity"/>
    <property type="evidence" value="ECO:0007669"/>
    <property type="project" value="UniProtKB-KW"/>
</dbReference>
<accession>A0A4S8LPB2</accession>
<sequence>MFINSFHSGDVIYFRNLRDHLVVLNSAQAANDLLEKQARVSSDRPFGNMMDKPYDETWRQSRRAFHQNFRSEAMVKYEPVQMEKVHEFIRALSLSPNPEQLWSDISTFSQGIMFSSIYGLNIVSKEILPKAARLAADQIDWNLLPGNVSFKRLPFIHLVLSLMPNCQLSRHQKKIRETIDQLRERPFKAAMEAWVCKSDSHPSMVGELMSKHIADGKSAQEVESIKDMGASALTMTATASFFFAMSLYPDVQAKAREELDRVLGPGKIPRLSDRGSLPYIEAVYRELMRWHPTVPMGVPHQSTEDIIYKGYLIPKGATLSANIWAMTHDPEQFPDPYRFIPERHLRDDGKFDNINSITAYGFGRRLCVGRYVADTTLWLVIACVLATTDIYRDDGLDKSEALKGMDVEEYFTDGGLW</sequence>
<keyword evidence="7 9" id="KW-0408">Iron</keyword>
<gene>
    <name evidence="10" type="ORF">K435DRAFT_675384</name>
</gene>
<dbReference type="Pfam" id="PF00067">
    <property type="entry name" value="p450"/>
    <property type="match status" value="1"/>
</dbReference>
<evidence type="ECO:0000256" key="8">
    <source>
        <dbReference type="ARBA" id="ARBA00023033"/>
    </source>
</evidence>
<feature type="binding site" description="axial binding residue" evidence="9">
    <location>
        <position position="367"/>
    </location>
    <ligand>
        <name>heme</name>
        <dbReference type="ChEBI" id="CHEBI:30413"/>
    </ligand>
    <ligandPart>
        <name>Fe</name>
        <dbReference type="ChEBI" id="CHEBI:18248"/>
    </ligandPart>
</feature>
<comment type="cofactor">
    <cofactor evidence="1 9">
        <name>heme</name>
        <dbReference type="ChEBI" id="CHEBI:30413"/>
    </cofactor>
</comment>
<reference evidence="10 11" key="1">
    <citation type="journal article" date="2019" name="Nat. Ecol. Evol.">
        <title>Megaphylogeny resolves global patterns of mushroom evolution.</title>
        <authorList>
            <person name="Varga T."/>
            <person name="Krizsan K."/>
            <person name="Foldi C."/>
            <person name="Dima B."/>
            <person name="Sanchez-Garcia M."/>
            <person name="Sanchez-Ramirez S."/>
            <person name="Szollosi G.J."/>
            <person name="Szarkandi J.G."/>
            <person name="Papp V."/>
            <person name="Albert L."/>
            <person name="Andreopoulos W."/>
            <person name="Angelini C."/>
            <person name="Antonin V."/>
            <person name="Barry K.W."/>
            <person name="Bougher N.L."/>
            <person name="Buchanan P."/>
            <person name="Buyck B."/>
            <person name="Bense V."/>
            <person name="Catcheside P."/>
            <person name="Chovatia M."/>
            <person name="Cooper J."/>
            <person name="Damon W."/>
            <person name="Desjardin D."/>
            <person name="Finy P."/>
            <person name="Geml J."/>
            <person name="Haridas S."/>
            <person name="Hughes K."/>
            <person name="Justo A."/>
            <person name="Karasinski D."/>
            <person name="Kautmanova I."/>
            <person name="Kiss B."/>
            <person name="Kocsube S."/>
            <person name="Kotiranta H."/>
            <person name="LaButti K.M."/>
            <person name="Lechner B.E."/>
            <person name="Liimatainen K."/>
            <person name="Lipzen A."/>
            <person name="Lukacs Z."/>
            <person name="Mihaltcheva S."/>
            <person name="Morgado L.N."/>
            <person name="Niskanen T."/>
            <person name="Noordeloos M.E."/>
            <person name="Ohm R.A."/>
            <person name="Ortiz-Santana B."/>
            <person name="Ovrebo C."/>
            <person name="Racz N."/>
            <person name="Riley R."/>
            <person name="Savchenko A."/>
            <person name="Shiryaev A."/>
            <person name="Soop K."/>
            <person name="Spirin V."/>
            <person name="Szebenyi C."/>
            <person name="Tomsovsky M."/>
            <person name="Tulloss R.E."/>
            <person name="Uehling J."/>
            <person name="Grigoriev I.V."/>
            <person name="Vagvolgyi C."/>
            <person name="Papp T."/>
            <person name="Martin F.M."/>
            <person name="Miettinen O."/>
            <person name="Hibbett D.S."/>
            <person name="Nagy L.G."/>
        </authorList>
    </citation>
    <scope>NUCLEOTIDE SEQUENCE [LARGE SCALE GENOMIC DNA]</scope>
    <source>
        <strain evidence="10 11">CBS 962.96</strain>
    </source>
</reference>
<evidence type="ECO:0000256" key="2">
    <source>
        <dbReference type="ARBA" id="ARBA00005179"/>
    </source>
</evidence>
<evidence type="ECO:0000256" key="9">
    <source>
        <dbReference type="PIRSR" id="PIRSR602401-1"/>
    </source>
</evidence>
<dbReference type="PANTHER" id="PTHR46300">
    <property type="entry name" value="P450, PUTATIVE (EUROFUNG)-RELATED-RELATED"/>
    <property type="match status" value="1"/>
</dbReference>
<dbReference type="InterPro" id="IPR001128">
    <property type="entry name" value="Cyt_P450"/>
</dbReference>
<keyword evidence="6" id="KW-0560">Oxidoreductase</keyword>
<comment type="similarity">
    <text evidence="3">Belongs to the cytochrome P450 family.</text>
</comment>
<keyword evidence="8" id="KW-0503">Monooxygenase</keyword>
<dbReference type="SUPFAM" id="SSF48264">
    <property type="entry name" value="Cytochrome P450"/>
    <property type="match status" value="1"/>
</dbReference>
<dbReference type="InterPro" id="IPR050364">
    <property type="entry name" value="Cytochrome_P450_fung"/>
</dbReference>
<dbReference type="PRINTS" id="PR00463">
    <property type="entry name" value="EP450I"/>
</dbReference>
<evidence type="ECO:0000256" key="4">
    <source>
        <dbReference type="ARBA" id="ARBA00022617"/>
    </source>
</evidence>
<dbReference type="GO" id="GO:0016705">
    <property type="term" value="F:oxidoreductase activity, acting on paired donors, with incorporation or reduction of molecular oxygen"/>
    <property type="evidence" value="ECO:0007669"/>
    <property type="project" value="InterPro"/>
</dbReference>
<dbReference type="OrthoDB" id="3934656at2759"/>
<name>A0A4S8LPB2_DENBC</name>
<keyword evidence="5 9" id="KW-0479">Metal-binding</keyword>
<dbReference type="Proteomes" id="UP000297245">
    <property type="component" value="Unassembled WGS sequence"/>
</dbReference>
<dbReference type="AlphaFoldDB" id="A0A4S8LPB2"/>
<dbReference type="EMBL" id="ML179325">
    <property type="protein sequence ID" value="THU90793.1"/>
    <property type="molecule type" value="Genomic_DNA"/>
</dbReference>
<dbReference type="Gene3D" id="1.10.630.10">
    <property type="entry name" value="Cytochrome P450"/>
    <property type="match status" value="1"/>
</dbReference>
<evidence type="ECO:0000256" key="3">
    <source>
        <dbReference type="ARBA" id="ARBA00010617"/>
    </source>
</evidence>
<evidence type="ECO:0000313" key="11">
    <source>
        <dbReference type="Proteomes" id="UP000297245"/>
    </source>
</evidence>
<evidence type="ECO:0000256" key="5">
    <source>
        <dbReference type="ARBA" id="ARBA00022723"/>
    </source>
</evidence>
<dbReference type="GO" id="GO:0005506">
    <property type="term" value="F:iron ion binding"/>
    <property type="evidence" value="ECO:0007669"/>
    <property type="project" value="InterPro"/>
</dbReference>
<keyword evidence="11" id="KW-1185">Reference proteome</keyword>